<evidence type="ECO:0000256" key="3">
    <source>
        <dbReference type="ARBA" id="ARBA00022989"/>
    </source>
</evidence>
<accession>D4D5Q5</accession>
<dbReference type="RefSeq" id="XP_003023444.1">
    <property type="nucleotide sequence ID" value="XM_003023398.1"/>
</dbReference>
<dbReference type="EMBL" id="ACYE01000126">
    <property type="protein sequence ID" value="EFE42826.1"/>
    <property type="molecule type" value="Genomic_DNA"/>
</dbReference>
<evidence type="ECO:0000256" key="1">
    <source>
        <dbReference type="ARBA" id="ARBA00004141"/>
    </source>
</evidence>
<feature type="domain" description="MARVEL" evidence="6">
    <location>
        <begin position="84"/>
        <end position="212"/>
    </location>
</feature>
<evidence type="ECO:0000256" key="5">
    <source>
        <dbReference type="SAM" id="Phobius"/>
    </source>
</evidence>
<dbReference type="PANTHER" id="PTHR39608:SF1">
    <property type="entry name" value="INTEGRAL MEMBRANE PROTEIN (AFU_ORTHOLOGUE AFUA_5G08640)"/>
    <property type="match status" value="1"/>
</dbReference>
<dbReference type="KEGG" id="tve:TRV_02428"/>
<reference evidence="8" key="1">
    <citation type="journal article" date="2011" name="Genome Biol.">
        <title>Comparative and functional genomics provide insights into the pathogenicity of dermatophytic fungi.</title>
        <authorList>
            <person name="Burmester A."/>
            <person name="Shelest E."/>
            <person name="Gloeckner G."/>
            <person name="Heddergott C."/>
            <person name="Schindler S."/>
            <person name="Staib P."/>
            <person name="Heidel A."/>
            <person name="Felder M."/>
            <person name="Petzold A."/>
            <person name="Szafranski K."/>
            <person name="Feuermann M."/>
            <person name="Pedruzzi I."/>
            <person name="Priebe S."/>
            <person name="Groth M."/>
            <person name="Winkler R."/>
            <person name="Li W."/>
            <person name="Kniemeyer O."/>
            <person name="Schroeckh V."/>
            <person name="Hertweck C."/>
            <person name="Hube B."/>
            <person name="White T.C."/>
            <person name="Platzer M."/>
            <person name="Guthke R."/>
            <person name="Heitman J."/>
            <person name="Woestemeyer J."/>
            <person name="Zipfel P.F."/>
            <person name="Monod M."/>
            <person name="Brakhage A.A."/>
        </authorList>
    </citation>
    <scope>NUCLEOTIDE SEQUENCE [LARGE SCALE GENOMIC DNA]</scope>
    <source>
        <strain evidence="8">HKI 0517</strain>
    </source>
</reference>
<sequence>MRAIGEWRSLASEHWSKALHRPSHPGLSPPRSTASNCLTDLFDLDTSRHPSIVEPAVLKKERKKERKKEKRPVKMPVFSRIVSPIFRIGEILFGAVVAGIIGSYLRSFSRNNNGDFPQSRWIYTEVIAGVSILLGLLWLFPSSFSFKTWPMDVILSLAWFASFAVQVNSLGTRNCGTAFQWTGFTNGDPCGRWRAAEAFSFLSACFWIVSALIVCILSRSLSHQGTSRC</sequence>
<keyword evidence="2 5" id="KW-0812">Transmembrane</keyword>
<comment type="caution">
    <text evidence="7">The sequence shown here is derived from an EMBL/GenBank/DDBJ whole genome shotgun (WGS) entry which is preliminary data.</text>
</comment>
<name>D4D5Q5_TRIVH</name>
<dbReference type="PANTHER" id="PTHR39608">
    <property type="entry name" value="INTEGRAL MEMBRANE PROTEIN (AFU_ORTHOLOGUE AFUA_5G08640)"/>
    <property type="match status" value="1"/>
</dbReference>
<evidence type="ECO:0000313" key="8">
    <source>
        <dbReference type="Proteomes" id="UP000008383"/>
    </source>
</evidence>
<feature type="transmembrane region" description="Helical" evidence="5">
    <location>
        <begin position="153"/>
        <end position="171"/>
    </location>
</feature>
<keyword evidence="8" id="KW-1185">Reference proteome</keyword>
<keyword evidence="3 5" id="KW-1133">Transmembrane helix</keyword>
<organism evidence="7 8">
    <name type="scientific">Trichophyton verrucosum (strain HKI 0517)</name>
    <dbReference type="NCBI Taxonomy" id="663202"/>
    <lineage>
        <taxon>Eukaryota</taxon>
        <taxon>Fungi</taxon>
        <taxon>Dikarya</taxon>
        <taxon>Ascomycota</taxon>
        <taxon>Pezizomycotina</taxon>
        <taxon>Eurotiomycetes</taxon>
        <taxon>Eurotiomycetidae</taxon>
        <taxon>Onygenales</taxon>
        <taxon>Arthrodermataceae</taxon>
        <taxon>Trichophyton</taxon>
    </lineage>
</organism>
<dbReference type="GO" id="GO:0016020">
    <property type="term" value="C:membrane"/>
    <property type="evidence" value="ECO:0007669"/>
    <property type="project" value="UniProtKB-SubCell"/>
</dbReference>
<dbReference type="AlphaFoldDB" id="D4D5Q5"/>
<proteinExistence type="predicted"/>
<evidence type="ECO:0000313" key="7">
    <source>
        <dbReference type="EMBL" id="EFE42826.1"/>
    </source>
</evidence>
<keyword evidence="4 5" id="KW-0472">Membrane</keyword>
<evidence type="ECO:0000256" key="2">
    <source>
        <dbReference type="ARBA" id="ARBA00022692"/>
    </source>
</evidence>
<evidence type="ECO:0000256" key="4">
    <source>
        <dbReference type="ARBA" id="ARBA00023136"/>
    </source>
</evidence>
<dbReference type="GeneID" id="9583464"/>
<feature type="transmembrane region" description="Helical" evidence="5">
    <location>
        <begin position="121"/>
        <end position="141"/>
    </location>
</feature>
<dbReference type="HOGENOM" id="CLU_1210556_0_0_1"/>
<evidence type="ECO:0000259" key="6">
    <source>
        <dbReference type="Pfam" id="PF01284"/>
    </source>
</evidence>
<feature type="transmembrane region" description="Helical" evidence="5">
    <location>
        <begin position="77"/>
        <end position="101"/>
    </location>
</feature>
<protein>
    <recommendedName>
        <fullName evidence="6">MARVEL domain-containing protein</fullName>
    </recommendedName>
</protein>
<comment type="subcellular location">
    <subcellularLocation>
        <location evidence="1">Membrane</location>
        <topology evidence="1">Multi-pass membrane protein</topology>
    </subcellularLocation>
</comment>
<dbReference type="InterPro" id="IPR008253">
    <property type="entry name" value="Marvel"/>
</dbReference>
<feature type="transmembrane region" description="Helical" evidence="5">
    <location>
        <begin position="198"/>
        <end position="218"/>
    </location>
</feature>
<dbReference type="OrthoDB" id="4074965at2759"/>
<dbReference type="Proteomes" id="UP000008383">
    <property type="component" value="Unassembled WGS sequence"/>
</dbReference>
<gene>
    <name evidence="7" type="ORF">TRV_02428</name>
</gene>
<dbReference type="Pfam" id="PF01284">
    <property type="entry name" value="MARVEL"/>
    <property type="match status" value="1"/>
</dbReference>